<dbReference type="InterPro" id="IPR036237">
    <property type="entry name" value="Xyl_isomerase-like_sf"/>
</dbReference>
<keyword evidence="3" id="KW-0413">Isomerase</keyword>
<dbReference type="PANTHER" id="PTHR12110:SF53">
    <property type="entry name" value="BLR5974 PROTEIN"/>
    <property type="match status" value="1"/>
</dbReference>
<evidence type="ECO:0000256" key="1">
    <source>
        <dbReference type="SAM" id="SignalP"/>
    </source>
</evidence>
<keyword evidence="4" id="KW-1185">Reference proteome</keyword>
<keyword evidence="1" id="KW-0732">Signal</keyword>
<dbReference type="InterPro" id="IPR050312">
    <property type="entry name" value="IolE/XylAMocC-like"/>
</dbReference>
<reference evidence="3 4" key="1">
    <citation type="submission" date="2018-09" db="EMBL/GenBank/DDBJ databases">
        <title>Genome sequencing of strain 6GH32-13.</title>
        <authorList>
            <person name="Weon H.-Y."/>
            <person name="Heo J."/>
            <person name="Kwon S.-W."/>
        </authorList>
    </citation>
    <scope>NUCLEOTIDE SEQUENCE [LARGE SCALE GENOMIC DNA]</scope>
    <source>
        <strain evidence="3 4">5GH32-13</strain>
    </source>
</reference>
<feature type="domain" description="Xylose isomerase-like TIM barrel" evidence="2">
    <location>
        <begin position="86"/>
        <end position="327"/>
    </location>
</feature>
<feature type="signal peptide" evidence="1">
    <location>
        <begin position="1"/>
        <end position="27"/>
    </location>
</feature>
<feature type="chain" id="PRO_5017635398" evidence="1">
    <location>
        <begin position="28"/>
        <end position="333"/>
    </location>
</feature>
<dbReference type="PANTHER" id="PTHR12110">
    <property type="entry name" value="HYDROXYPYRUVATE ISOMERASE"/>
    <property type="match status" value="1"/>
</dbReference>
<dbReference type="Pfam" id="PF01261">
    <property type="entry name" value="AP_endonuc_2"/>
    <property type="match status" value="1"/>
</dbReference>
<dbReference type="PROSITE" id="PS51318">
    <property type="entry name" value="TAT"/>
    <property type="match status" value="1"/>
</dbReference>
<dbReference type="InterPro" id="IPR006311">
    <property type="entry name" value="TAT_signal"/>
</dbReference>
<evidence type="ECO:0000313" key="3">
    <source>
        <dbReference type="EMBL" id="AXY76681.1"/>
    </source>
</evidence>
<sequence length="333" mass="36341">MSTNRRRFLQQLGGLTAGFGAVSTGFAACSDGTPATDTPKTDTSTAGTAATPAKMFFTISLAQWSLHKDLFDKKLDNLDFPLVSKRDYGIDVVEYVNQFFKDKAKDEKYLAELLKRCKDNGVKNHLIMVDGEGSLGSPDDKERLKAVENHYQWVDAAKYLGCATIRVNAHGEGSREDVQKAAIDGLSRLGEYGAKAGINVIVENHGGYTSDGSWLVGVMKGVNKPNVGTLPDFGNFCVKRDGKGMYDGNCIEEYDRYKGTQEMMPYAKGVSAKTYDFDAQGNCIETDYYKMLKIVKDAGFTGYIGIEFEGSKGDPVEGIKKTKALLEKVGAAL</sequence>
<dbReference type="Proteomes" id="UP000263900">
    <property type="component" value="Chromosome"/>
</dbReference>
<dbReference type="InterPro" id="IPR013022">
    <property type="entry name" value="Xyl_isomerase-like_TIM-brl"/>
</dbReference>
<dbReference type="Gene3D" id="3.20.20.150">
    <property type="entry name" value="Divalent-metal-dependent TIM barrel enzymes"/>
    <property type="match status" value="1"/>
</dbReference>
<evidence type="ECO:0000313" key="4">
    <source>
        <dbReference type="Proteomes" id="UP000263900"/>
    </source>
</evidence>
<evidence type="ECO:0000259" key="2">
    <source>
        <dbReference type="Pfam" id="PF01261"/>
    </source>
</evidence>
<dbReference type="RefSeq" id="WP_119052558.1">
    <property type="nucleotide sequence ID" value="NZ_CP032157.1"/>
</dbReference>
<dbReference type="GO" id="GO:0016853">
    <property type="term" value="F:isomerase activity"/>
    <property type="evidence" value="ECO:0007669"/>
    <property type="project" value="UniProtKB-KW"/>
</dbReference>
<gene>
    <name evidence="3" type="ORF">D3H65_22975</name>
</gene>
<dbReference type="EMBL" id="CP032157">
    <property type="protein sequence ID" value="AXY76681.1"/>
    <property type="molecule type" value="Genomic_DNA"/>
</dbReference>
<accession>A0A3B7N364</accession>
<proteinExistence type="predicted"/>
<dbReference type="SUPFAM" id="SSF51658">
    <property type="entry name" value="Xylose isomerase-like"/>
    <property type="match status" value="1"/>
</dbReference>
<dbReference type="AlphaFoldDB" id="A0A3B7N364"/>
<name>A0A3B7N364_9BACT</name>
<organism evidence="3 4">
    <name type="scientific">Paraflavitalea soli</name>
    <dbReference type="NCBI Taxonomy" id="2315862"/>
    <lineage>
        <taxon>Bacteria</taxon>
        <taxon>Pseudomonadati</taxon>
        <taxon>Bacteroidota</taxon>
        <taxon>Chitinophagia</taxon>
        <taxon>Chitinophagales</taxon>
        <taxon>Chitinophagaceae</taxon>
        <taxon>Paraflavitalea</taxon>
    </lineage>
</organism>
<dbReference type="PROSITE" id="PS51257">
    <property type="entry name" value="PROKAR_LIPOPROTEIN"/>
    <property type="match status" value="1"/>
</dbReference>
<protein>
    <submittedName>
        <fullName evidence="3">Sugar phosphate isomerase/epimerase</fullName>
    </submittedName>
</protein>
<dbReference type="OrthoDB" id="1114629at2"/>
<dbReference type="KEGG" id="pseg:D3H65_22975"/>